<dbReference type="VEuPathDB" id="FungiDB:BO70DRAFT_365872"/>
<dbReference type="OrthoDB" id="41238at2759"/>
<protein>
    <submittedName>
        <fullName evidence="2">Acetyltransferase, GNAT family</fullName>
    </submittedName>
</protein>
<evidence type="ECO:0000313" key="2">
    <source>
        <dbReference type="EMBL" id="PWY69044.1"/>
    </source>
</evidence>
<dbReference type="PANTHER" id="PTHR43441:SF2">
    <property type="entry name" value="FAMILY ACETYLTRANSFERASE, PUTATIVE (AFU_ORTHOLOGUE AFUA_7G00850)-RELATED"/>
    <property type="match status" value="1"/>
</dbReference>
<dbReference type="Pfam" id="PF13302">
    <property type="entry name" value="Acetyltransf_3"/>
    <property type="match status" value="1"/>
</dbReference>
<dbReference type="PANTHER" id="PTHR43441">
    <property type="entry name" value="RIBOSOMAL-PROTEIN-SERINE ACETYLTRANSFERASE"/>
    <property type="match status" value="1"/>
</dbReference>
<dbReference type="InterPro" id="IPR000182">
    <property type="entry name" value="GNAT_dom"/>
</dbReference>
<accession>A0A317V440</accession>
<evidence type="ECO:0000313" key="3">
    <source>
        <dbReference type="Proteomes" id="UP000247233"/>
    </source>
</evidence>
<dbReference type="GO" id="GO:0008999">
    <property type="term" value="F:protein-N-terminal-alanine acetyltransferase activity"/>
    <property type="evidence" value="ECO:0007669"/>
    <property type="project" value="TreeGrafter"/>
</dbReference>
<dbReference type="Gene3D" id="3.40.630.30">
    <property type="match status" value="1"/>
</dbReference>
<comment type="caution">
    <text evidence="2">The sequence shown here is derived from an EMBL/GenBank/DDBJ whole genome shotgun (WGS) entry which is preliminary data.</text>
</comment>
<dbReference type="Proteomes" id="UP000247233">
    <property type="component" value="Unassembled WGS sequence"/>
</dbReference>
<dbReference type="GeneID" id="37066421"/>
<dbReference type="InterPro" id="IPR051908">
    <property type="entry name" value="Ribosomal_N-acetyltransferase"/>
</dbReference>
<dbReference type="RefSeq" id="XP_025395400.1">
    <property type="nucleotide sequence ID" value="XM_025544184.1"/>
</dbReference>
<sequence>MAVARPRGPIVSLSPALLPSGSTPLSGRTVHLEKLESKHASDLFHLVGGSHPAHASLWDYMGDGPYSEPGAFDTNIAARSASRDPFFFAVIDRRRSLPSFGQAIGYLSLMRITPDHLTVEIGNVMFSSALQRTTGATEAIYLLARHAFHDLNYRRVEWKCDSLNEPSRRAALRLGFRYEGTFRQHMVVKGRSRDTAWFSLLRDEWDAGVRPAMEQWLHEANFHVDGGQKETLQDLRAQRSWGP</sequence>
<dbReference type="GO" id="GO:1990189">
    <property type="term" value="F:protein N-terminal-serine acetyltransferase activity"/>
    <property type="evidence" value="ECO:0007669"/>
    <property type="project" value="TreeGrafter"/>
</dbReference>
<dbReference type="SUPFAM" id="SSF55729">
    <property type="entry name" value="Acyl-CoA N-acyltransferases (Nat)"/>
    <property type="match status" value="1"/>
</dbReference>
<name>A0A317V440_9EURO</name>
<dbReference type="AlphaFoldDB" id="A0A317V440"/>
<keyword evidence="3" id="KW-1185">Reference proteome</keyword>
<evidence type="ECO:0000259" key="1">
    <source>
        <dbReference type="PROSITE" id="PS51186"/>
    </source>
</evidence>
<dbReference type="InterPro" id="IPR016181">
    <property type="entry name" value="Acyl_CoA_acyltransferase"/>
</dbReference>
<dbReference type="EMBL" id="MSFL01000034">
    <property type="protein sequence ID" value="PWY69044.1"/>
    <property type="molecule type" value="Genomic_DNA"/>
</dbReference>
<feature type="domain" description="N-acetyltransferase" evidence="1">
    <location>
        <begin position="101"/>
        <end position="194"/>
    </location>
</feature>
<reference evidence="2 3" key="1">
    <citation type="submission" date="2016-12" db="EMBL/GenBank/DDBJ databases">
        <title>The genomes of Aspergillus section Nigri reveals drivers in fungal speciation.</title>
        <authorList>
            <consortium name="DOE Joint Genome Institute"/>
            <person name="Vesth T.C."/>
            <person name="Nybo J."/>
            <person name="Theobald S."/>
            <person name="Brandl J."/>
            <person name="Frisvad J.C."/>
            <person name="Nielsen K.F."/>
            <person name="Lyhne E.K."/>
            <person name="Kogle M.E."/>
            <person name="Kuo A."/>
            <person name="Riley R."/>
            <person name="Clum A."/>
            <person name="Nolan M."/>
            <person name="Lipzen A."/>
            <person name="Salamov A."/>
            <person name="Henrissat B."/>
            <person name="Wiebenga A."/>
            <person name="De Vries R.P."/>
            <person name="Grigoriev I.V."/>
            <person name="Mortensen U.H."/>
            <person name="Andersen M.R."/>
            <person name="Baker S.E."/>
        </authorList>
    </citation>
    <scope>NUCLEOTIDE SEQUENCE [LARGE SCALE GENOMIC DNA]</scope>
    <source>
        <strain evidence="2 3">CBS 117.55</strain>
    </source>
</reference>
<proteinExistence type="predicted"/>
<gene>
    <name evidence="2" type="ORF">BO70DRAFT_365872</name>
</gene>
<organism evidence="2 3">
    <name type="scientific">Aspergillus heteromorphus CBS 117.55</name>
    <dbReference type="NCBI Taxonomy" id="1448321"/>
    <lineage>
        <taxon>Eukaryota</taxon>
        <taxon>Fungi</taxon>
        <taxon>Dikarya</taxon>
        <taxon>Ascomycota</taxon>
        <taxon>Pezizomycotina</taxon>
        <taxon>Eurotiomycetes</taxon>
        <taxon>Eurotiomycetidae</taxon>
        <taxon>Eurotiales</taxon>
        <taxon>Aspergillaceae</taxon>
        <taxon>Aspergillus</taxon>
        <taxon>Aspergillus subgen. Circumdati</taxon>
    </lineage>
</organism>
<dbReference type="PROSITE" id="PS51186">
    <property type="entry name" value="GNAT"/>
    <property type="match status" value="1"/>
</dbReference>
<keyword evidence="2" id="KW-0808">Transferase</keyword>
<dbReference type="FunFam" id="3.40.630.30:FF:000047">
    <property type="entry name" value="Acetyltransferase, GNAT family"/>
    <property type="match status" value="1"/>
</dbReference>